<evidence type="ECO:0000256" key="2">
    <source>
        <dbReference type="SAM" id="Phobius"/>
    </source>
</evidence>
<evidence type="ECO:0000256" key="1">
    <source>
        <dbReference type="SAM" id="MobiDB-lite"/>
    </source>
</evidence>
<name>A0ABW2KKQ2_9ACTN</name>
<feature type="compositionally biased region" description="Gly residues" evidence="1">
    <location>
        <begin position="224"/>
        <end position="238"/>
    </location>
</feature>
<dbReference type="RefSeq" id="WP_379872454.1">
    <property type="nucleotide sequence ID" value="NZ_JBHTBH010000009.1"/>
</dbReference>
<gene>
    <name evidence="3" type="ORF">ACFQRF_18880</name>
</gene>
<keyword evidence="4" id="KW-1185">Reference proteome</keyword>
<keyword evidence="2" id="KW-1133">Transmembrane helix</keyword>
<protein>
    <submittedName>
        <fullName evidence="3">Uncharacterized protein</fullName>
    </submittedName>
</protein>
<evidence type="ECO:0000313" key="3">
    <source>
        <dbReference type="EMBL" id="MFC7329801.1"/>
    </source>
</evidence>
<feature type="transmembrane region" description="Helical" evidence="2">
    <location>
        <begin position="21"/>
        <end position="41"/>
    </location>
</feature>
<organism evidence="3 4">
    <name type="scientific">Marinactinospora rubrisoli</name>
    <dbReference type="NCBI Taxonomy" id="2715399"/>
    <lineage>
        <taxon>Bacteria</taxon>
        <taxon>Bacillati</taxon>
        <taxon>Actinomycetota</taxon>
        <taxon>Actinomycetes</taxon>
        <taxon>Streptosporangiales</taxon>
        <taxon>Nocardiopsidaceae</taxon>
        <taxon>Marinactinospora</taxon>
    </lineage>
</organism>
<reference evidence="4" key="1">
    <citation type="journal article" date="2019" name="Int. J. Syst. Evol. Microbiol.">
        <title>The Global Catalogue of Microorganisms (GCM) 10K type strain sequencing project: providing services to taxonomists for standard genome sequencing and annotation.</title>
        <authorList>
            <consortium name="The Broad Institute Genomics Platform"/>
            <consortium name="The Broad Institute Genome Sequencing Center for Infectious Disease"/>
            <person name="Wu L."/>
            <person name="Ma J."/>
        </authorList>
    </citation>
    <scope>NUCLEOTIDE SEQUENCE [LARGE SCALE GENOMIC DNA]</scope>
    <source>
        <strain evidence="4">CGMCC 4.7382</strain>
    </source>
</reference>
<comment type="caution">
    <text evidence="3">The sequence shown here is derived from an EMBL/GenBank/DDBJ whole genome shotgun (WGS) entry which is preliminary data.</text>
</comment>
<sequence length="450" mass="47961">MTTPRLRRHGAGGADRAAGMLEYVAVVLLVAVVLAAVVTVVPGSVTDLLRTAACRALGLGDCGGSQEAADEHYEPERCLRSRATEVAGGEVEVVISVGERFSFITERFSDGRTQLTLVETSRLEASLGVGGGVNLGRALRLGASLDVSGSVSLPNGSTWILDSPEEAERLREDLRTRQKIDVTRRISPLIGWGVDMIWGPDIPPPDITRQGVESGLGAEAKAGAGLGNEDGDGPGKGTGRSIEGWEISPQLHAHGAVGVNAVLSRAENRRDGTVMTVYELGGTAQVGAHWVVDRVRPTVGRSGAMTVIADAEGRVVSLLLAQTVRSPEGPTITTTQLKVDTAEKRRMVAEWLGLVADDQVIPLTWDSLAPTELAPDASPFERWVFEEGRTTRARYDYENDIRDVSASLKVGVSLGLGGTWGSENLDVVEADYLGAPRDGRREYVDYDRCA</sequence>
<keyword evidence="2" id="KW-0812">Transmembrane</keyword>
<keyword evidence="2" id="KW-0472">Membrane</keyword>
<feature type="region of interest" description="Disordered" evidence="1">
    <location>
        <begin position="221"/>
        <end position="241"/>
    </location>
</feature>
<dbReference type="Proteomes" id="UP001596540">
    <property type="component" value="Unassembled WGS sequence"/>
</dbReference>
<accession>A0ABW2KKQ2</accession>
<evidence type="ECO:0000313" key="4">
    <source>
        <dbReference type="Proteomes" id="UP001596540"/>
    </source>
</evidence>
<dbReference type="EMBL" id="JBHTBH010000009">
    <property type="protein sequence ID" value="MFC7329801.1"/>
    <property type="molecule type" value="Genomic_DNA"/>
</dbReference>
<proteinExistence type="predicted"/>